<sequence>MRKGRTKRGKVVIDKKYVEEGASRIPNVRHPTHEKEKNFVLHCVSMGREQRVEEMAQKRVEKEKKSDSKSHIAAMERMLEEMVSELDALERISASRGKRPTKVMEKEKEKCVEAPMRVKVASKRMCDSATVYWRDLQARRLEKGKKKVISWEHMVSKLMGQVVHPKMQEEWGKKLQFSRLEREEKKEEENFEQPIEEGVLIEEDVNAMVIELEEGDLLFDDEKEFLVSHKWEEEELSLVNEGNAFVFSLLESRRVEDHQGNLHVSLKEMTEVTEERSQEELQVSMKKTIEVDEV</sequence>
<proteinExistence type="predicted"/>
<name>A0AA38LHR4_TAXCH</name>
<organism evidence="1 2">
    <name type="scientific">Taxus chinensis</name>
    <name type="common">Chinese yew</name>
    <name type="synonym">Taxus wallichiana var. chinensis</name>
    <dbReference type="NCBI Taxonomy" id="29808"/>
    <lineage>
        <taxon>Eukaryota</taxon>
        <taxon>Viridiplantae</taxon>
        <taxon>Streptophyta</taxon>
        <taxon>Embryophyta</taxon>
        <taxon>Tracheophyta</taxon>
        <taxon>Spermatophyta</taxon>
        <taxon>Pinopsida</taxon>
        <taxon>Pinidae</taxon>
        <taxon>Conifers II</taxon>
        <taxon>Cupressales</taxon>
        <taxon>Taxaceae</taxon>
        <taxon>Taxus</taxon>
    </lineage>
</organism>
<accession>A0AA38LHR4</accession>
<dbReference type="AlphaFoldDB" id="A0AA38LHR4"/>
<dbReference type="EMBL" id="JAHRHJ020000002">
    <property type="protein sequence ID" value="KAH9325383.1"/>
    <property type="molecule type" value="Genomic_DNA"/>
</dbReference>
<gene>
    <name evidence="1" type="ORF">KI387_005561</name>
</gene>
<keyword evidence="2" id="KW-1185">Reference proteome</keyword>
<evidence type="ECO:0000313" key="2">
    <source>
        <dbReference type="Proteomes" id="UP000824469"/>
    </source>
</evidence>
<comment type="caution">
    <text evidence="1">The sequence shown here is derived from an EMBL/GenBank/DDBJ whole genome shotgun (WGS) entry which is preliminary data.</text>
</comment>
<reference evidence="1 2" key="1">
    <citation type="journal article" date="2021" name="Nat. Plants">
        <title>The Taxus genome provides insights into paclitaxel biosynthesis.</title>
        <authorList>
            <person name="Xiong X."/>
            <person name="Gou J."/>
            <person name="Liao Q."/>
            <person name="Li Y."/>
            <person name="Zhou Q."/>
            <person name="Bi G."/>
            <person name="Li C."/>
            <person name="Du R."/>
            <person name="Wang X."/>
            <person name="Sun T."/>
            <person name="Guo L."/>
            <person name="Liang H."/>
            <person name="Lu P."/>
            <person name="Wu Y."/>
            <person name="Zhang Z."/>
            <person name="Ro D.K."/>
            <person name="Shang Y."/>
            <person name="Huang S."/>
            <person name="Yan J."/>
        </authorList>
    </citation>
    <scope>NUCLEOTIDE SEQUENCE [LARGE SCALE GENOMIC DNA]</scope>
    <source>
        <strain evidence="1">Ta-2019</strain>
    </source>
</reference>
<evidence type="ECO:0000313" key="1">
    <source>
        <dbReference type="EMBL" id="KAH9325383.1"/>
    </source>
</evidence>
<protein>
    <submittedName>
        <fullName evidence="1">Uncharacterized protein</fullName>
    </submittedName>
</protein>
<dbReference type="Proteomes" id="UP000824469">
    <property type="component" value="Unassembled WGS sequence"/>
</dbReference>